<dbReference type="GO" id="GO:0000077">
    <property type="term" value="P:DNA damage checkpoint signaling"/>
    <property type="evidence" value="ECO:0007669"/>
    <property type="project" value="TreeGrafter"/>
</dbReference>
<dbReference type="InterPro" id="IPR036420">
    <property type="entry name" value="BRCT_dom_sf"/>
</dbReference>
<gene>
    <name evidence="2" type="ORF">Lalb_Chr24g0402821</name>
</gene>
<protein>
    <submittedName>
        <fullName evidence="2">Putative BRCT domain-containing protein</fullName>
    </submittedName>
</protein>
<dbReference type="GO" id="GO:0045944">
    <property type="term" value="P:positive regulation of transcription by RNA polymerase II"/>
    <property type="evidence" value="ECO:0007669"/>
    <property type="project" value="TreeGrafter"/>
</dbReference>
<evidence type="ECO:0000313" key="2">
    <source>
        <dbReference type="EMBL" id="KAE9586517.1"/>
    </source>
</evidence>
<keyword evidence="3" id="KW-1185">Reference proteome</keyword>
<proteinExistence type="predicted"/>
<dbReference type="GO" id="GO:0042393">
    <property type="term" value="F:histone binding"/>
    <property type="evidence" value="ECO:0007669"/>
    <property type="project" value="TreeGrafter"/>
</dbReference>
<organism evidence="2 3">
    <name type="scientific">Lupinus albus</name>
    <name type="common">White lupine</name>
    <name type="synonym">Lupinus termis</name>
    <dbReference type="NCBI Taxonomy" id="3870"/>
    <lineage>
        <taxon>Eukaryota</taxon>
        <taxon>Viridiplantae</taxon>
        <taxon>Streptophyta</taxon>
        <taxon>Embryophyta</taxon>
        <taxon>Tracheophyta</taxon>
        <taxon>Spermatophyta</taxon>
        <taxon>Magnoliopsida</taxon>
        <taxon>eudicotyledons</taxon>
        <taxon>Gunneridae</taxon>
        <taxon>Pentapetalae</taxon>
        <taxon>rosids</taxon>
        <taxon>fabids</taxon>
        <taxon>Fabales</taxon>
        <taxon>Fabaceae</taxon>
        <taxon>Papilionoideae</taxon>
        <taxon>50 kb inversion clade</taxon>
        <taxon>genistoids sensu lato</taxon>
        <taxon>core genistoids</taxon>
        <taxon>Genisteae</taxon>
        <taxon>Lupinus</taxon>
    </lineage>
</organism>
<dbReference type="EMBL" id="WOCE01000024">
    <property type="protein sequence ID" value="KAE9586517.1"/>
    <property type="molecule type" value="Genomic_DNA"/>
</dbReference>
<dbReference type="InterPro" id="IPR047252">
    <property type="entry name" value="TP53BP1-like"/>
</dbReference>
<evidence type="ECO:0000259" key="1">
    <source>
        <dbReference type="PROSITE" id="PS50172"/>
    </source>
</evidence>
<sequence>MILPNRNDMKWIRIERGVHCTIQKHIFERVGIMLHGKHSFCTKLASIIKHGGGKVFKTLQWLLPSTDDKRTSMRVIVVEDKSRISRHLSYCALEQDIPIMPCSWIIKSLYSGKLLPFKEENNTPSSLPFVKVPSSIDMSQEI</sequence>
<dbReference type="PROSITE" id="PS50172">
    <property type="entry name" value="BRCT"/>
    <property type="match status" value="1"/>
</dbReference>
<dbReference type="Proteomes" id="UP000447434">
    <property type="component" value="Chromosome 24"/>
</dbReference>
<dbReference type="PANTHER" id="PTHR15321:SF3">
    <property type="entry name" value="TP53-BINDING PROTEIN 1"/>
    <property type="match status" value="1"/>
</dbReference>
<dbReference type="InterPro" id="IPR001357">
    <property type="entry name" value="BRCT_dom"/>
</dbReference>
<dbReference type="OrthoDB" id="646980at2759"/>
<accession>A0A6A4NIR8</accession>
<comment type="caution">
    <text evidence="2">The sequence shown here is derived from an EMBL/GenBank/DDBJ whole genome shotgun (WGS) entry which is preliminary data.</text>
</comment>
<dbReference type="SUPFAM" id="SSF52113">
    <property type="entry name" value="BRCT domain"/>
    <property type="match status" value="1"/>
</dbReference>
<dbReference type="Gene3D" id="3.40.50.10190">
    <property type="entry name" value="BRCT domain"/>
    <property type="match status" value="1"/>
</dbReference>
<dbReference type="Pfam" id="PF18428">
    <property type="entry name" value="BRCT_3"/>
    <property type="match status" value="1"/>
</dbReference>
<reference evidence="3" key="1">
    <citation type="journal article" date="2020" name="Nat. Commun.">
        <title>Genome sequence of the cluster root forming white lupin.</title>
        <authorList>
            <person name="Hufnagel B."/>
            <person name="Marques A."/>
            <person name="Soriano A."/>
            <person name="Marques L."/>
            <person name="Divol F."/>
            <person name="Doumas P."/>
            <person name="Sallet E."/>
            <person name="Mancinotti D."/>
            <person name="Carrere S."/>
            <person name="Marande W."/>
            <person name="Arribat S."/>
            <person name="Keller J."/>
            <person name="Huneau C."/>
            <person name="Blein T."/>
            <person name="Aime D."/>
            <person name="Laguerre M."/>
            <person name="Taylor J."/>
            <person name="Schubert V."/>
            <person name="Nelson M."/>
            <person name="Geu-Flores F."/>
            <person name="Crespi M."/>
            <person name="Gallardo-Guerrero K."/>
            <person name="Delaux P.-M."/>
            <person name="Salse J."/>
            <person name="Berges H."/>
            <person name="Guyot R."/>
            <person name="Gouzy J."/>
            <person name="Peret B."/>
        </authorList>
    </citation>
    <scope>NUCLEOTIDE SEQUENCE [LARGE SCALE GENOMIC DNA]</scope>
    <source>
        <strain evidence="3">cv. Amiga</strain>
    </source>
</reference>
<feature type="domain" description="BRCT" evidence="1">
    <location>
        <begin position="22"/>
        <end position="119"/>
    </location>
</feature>
<evidence type="ECO:0000313" key="3">
    <source>
        <dbReference type="Proteomes" id="UP000447434"/>
    </source>
</evidence>
<dbReference type="PANTHER" id="PTHR15321">
    <property type="entry name" value="TUMOR SUPPRESSOR P53-BINDING PROTEIN 1"/>
    <property type="match status" value="1"/>
</dbReference>
<dbReference type="AlphaFoldDB" id="A0A6A4NIR8"/>
<dbReference type="GO" id="GO:0005634">
    <property type="term" value="C:nucleus"/>
    <property type="evidence" value="ECO:0007669"/>
    <property type="project" value="TreeGrafter"/>
</dbReference>
<name>A0A6A4NIR8_LUPAL</name>